<dbReference type="EMBL" id="JAROAV010000028">
    <property type="protein sequence ID" value="MDF8264873.1"/>
    <property type="molecule type" value="Genomic_DNA"/>
</dbReference>
<keyword evidence="3" id="KW-0597">Phosphoprotein</keyword>
<evidence type="ECO:0000256" key="10">
    <source>
        <dbReference type="ARBA" id="ARBA00044991"/>
    </source>
</evidence>
<proteinExistence type="inferred from homology"/>
<dbReference type="PANTHER" id="PTHR46193:SF18">
    <property type="entry name" value="HEXITOL PHOSPHATASE B"/>
    <property type="match status" value="1"/>
</dbReference>
<evidence type="ECO:0000256" key="3">
    <source>
        <dbReference type="ARBA" id="ARBA00022553"/>
    </source>
</evidence>
<dbReference type="InterPro" id="IPR006439">
    <property type="entry name" value="HAD-SF_hydro_IA"/>
</dbReference>
<sequence>MLGLPDAIRACLFDLDGVLTDTAAVHRAAWKATFDPVLERHGRPPFTDDDYTEHVDGKPRLDGVRDFLRSRGITPPEGGPEDGADADTIMAIGERKNADVLRRIHDDGVTVFEGSRRYLEAARDAGLRRIVVSSSANTADVLRVTGLDALVEDRVDGVTLQQEGIPGKPAPDSFLAGAARAGVTAEQAAVFEDATSGVEAGRRGAFGYVVGVNRVDDRHADALREHGASTVVADLGELL</sequence>
<comment type="caution">
    <text evidence="11">The sequence shown here is derived from an EMBL/GenBank/DDBJ whole genome shotgun (WGS) entry which is preliminary data.</text>
</comment>
<comment type="similarity">
    <text evidence="2">Belongs to the HAD-like hydrolase superfamily. CbbY/CbbZ/Gph/YieH family.</text>
</comment>
<gene>
    <name evidence="11" type="ORF">P4R38_11510</name>
</gene>
<dbReference type="NCBIfam" id="TIGR02009">
    <property type="entry name" value="PGMB-YQAB-SF"/>
    <property type="match status" value="1"/>
</dbReference>
<evidence type="ECO:0000256" key="1">
    <source>
        <dbReference type="ARBA" id="ARBA00001946"/>
    </source>
</evidence>
<comment type="cofactor">
    <cofactor evidence="1">
        <name>Mg(2+)</name>
        <dbReference type="ChEBI" id="CHEBI:18420"/>
    </cofactor>
</comment>
<evidence type="ECO:0000256" key="9">
    <source>
        <dbReference type="ARBA" id="ARBA00044968"/>
    </source>
</evidence>
<dbReference type="NCBIfam" id="TIGR01509">
    <property type="entry name" value="HAD-SF-IA-v3"/>
    <property type="match status" value="1"/>
</dbReference>
<dbReference type="Gene3D" id="1.10.150.240">
    <property type="entry name" value="Putative phosphatase, domain 2"/>
    <property type="match status" value="1"/>
</dbReference>
<protein>
    <recommendedName>
        <fullName evidence="10">Beta-phosphoglucomutase</fullName>
        <ecNumber evidence="9">5.4.2.6</ecNumber>
    </recommendedName>
</protein>
<keyword evidence="11" id="KW-0378">Hydrolase</keyword>
<dbReference type="CDD" id="cd07505">
    <property type="entry name" value="HAD_BPGM-like"/>
    <property type="match status" value="1"/>
</dbReference>
<dbReference type="Pfam" id="PF00702">
    <property type="entry name" value="Hydrolase"/>
    <property type="match status" value="1"/>
</dbReference>
<dbReference type="InterPro" id="IPR051600">
    <property type="entry name" value="Beta-PGM-like"/>
</dbReference>
<dbReference type="InterPro" id="IPR010976">
    <property type="entry name" value="B-phosphoglucomutase_hydrolase"/>
</dbReference>
<dbReference type="RefSeq" id="WP_275238204.1">
    <property type="nucleotide sequence ID" value="NZ_JARFJC010000022.1"/>
</dbReference>
<dbReference type="SFLD" id="SFLDG01129">
    <property type="entry name" value="C1.5:_HAD__Beta-PGM__Phosphata"/>
    <property type="match status" value="1"/>
</dbReference>
<keyword evidence="6" id="KW-0413">Isomerase</keyword>
<dbReference type="Gene3D" id="3.40.50.1000">
    <property type="entry name" value="HAD superfamily/HAD-like"/>
    <property type="match status" value="1"/>
</dbReference>
<name>A0ABT6C7F3_9MICO</name>
<evidence type="ECO:0000256" key="2">
    <source>
        <dbReference type="ARBA" id="ARBA00006171"/>
    </source>
</evidence>
<keyword evidence="5" id="KW-0460">Magnesium</keyword>
<evidence type="ECO:0000256" key="7">
    <source>
        <dbReference type="ARBA" id="ARBA00023277"/>
    </source>
</evidence>
<keyword evidence="7" id="KW-0119">Carbohydrate metabolism</keyword>
<evidence type="ECO:0000256" key="4">
    <source>
        <dbReference type="ARBA" id="ARBA00022723"/>
    </source>
</evidence>
<evidence type="ECO:0000256" key="6">
    <source>
        <dbReference type="ARBA" id="ARBA00023235"/>
    </source>
</evidence>
<dbReference type="EC" id="5.4.2.6" evidence="9"/>
<dbReference type="Proteomes" id="UP001528912">
    <property type="component" value="Unassembled WGS sequence"/>
</dbReference>
<dbReference type="PANTHER" id="PTHR46193">
    <property type="entry name" value="6-PHOSPHOGLUCONATE PHOSPHATASE"/>
    <property type="match status" value="1"/>
</dbReference>
<dbReference type="SFLD" id="SFLDS00003">
    <property type="entry name" value="Haloacid_Dehalogenase"/>
    <property type="match status" value="1"/>
</dbReference>
<organism evidence="11 12">
    <name type="scientific">Luteipulveratus flavus</name>
    <dbReference type="NCBI Taxonomy" id="3031728"/>
    <lineage>
        <taxon>Bacteria</taxon>
        <taxon>Bacillati</taxon>
        <taxon>Actinomycetota</taxon>
        <taxon>Actinomycetes</taxon>
        <taxon>Micrococcales</taxon>
        <taxon>Dermacoccaceae</taxon>
        <taxon>Luteipulveratus</taxon>
    </lineage>
</organism>
<dbReference type="SUPFAM" id="SSF56784">
    <property type="entry name" value="HAD-like"/>
    <property type="match status" value="1"/>
</dbReference>
<evidence type="ECO:0000256" key="8">
    <source>
        <dbReference type="ARBA" id="ARBA00044926"/>
    </source>
</evidence>
<evidence type="ECO:0000313" key="12">
    <source>
        <dbReference type="Proteomes" id="UP001528912"/>
    </source>
</evidence>
<keyword evidence="12" id="KW-1185">Reference proteome</keyword>
<keyword evidence="4" id="KW-0479">Metal-binding</keyword>
<dbReference type="GO" id="GO:0016787">
    <property type="term" value="F:hydrolase activity"/>
    <property type="evidence" value="ECO:0007669"/>
    <property type="project" value="UniProtKB-KW"/>
</dbReference>
<accession>A0ABT6C7F3</accession>
<dbReference type="InterPro" id="IPR023198">
    <property type="entry name" value="PGP-like_dom2"/>
</dbReference>
<dbReference type="InterPro" id="IPR036412">
    <property type="entry name" value="HAD-like_sf"/>
</dbReference>
<evidence type="ECO:0000256" key="5">
    <source>
        <dbReference type="ARBA" id="ARBA00022842"/>
    </source>
</evidence>
<dbReference type="InterPro" id="IPR023214">
    <property type="entry name" value="HAD_sf"/>
</dbReference>
<reference evidence="11 12" key="1">
    <citation type="submission" date="2023-03" db="EMBL/GenBank/DDBJ databases">
        <title>YIM 133296 draft genome.</title>
        <authorList>
            <person name="Xiong L."/>
        </authorList>
    </citation>
    <scope>NUCLEOTIDE SEQUENCE [LARGE SCALE GENOMIC DNA]</scope>
    <source>
        <strain evidence="11 12">YIM 133296</strain>
    </source>
</reference>
<evidence type="ECO:0000313" key="11">
    <source>
        <dbReference type="EMBL" id="MDF8264873.1"/>
    </source>
</evidence>
<comment type="catalytic activity">
    <reaction evidence="8">
        <text>beta-D-glucose 1-phosphate = beta-D-glucose 6-phosphate</text>
        <dbReference type="Rhea" id="RHEA:20113"/>
        <dbReference type="ChEBI" id="CHEBI:57684"/>
        <dbReference type="ChEBI" id="CHEBI:58247"/>
        <dbReference type="EC" id="5.4.2.6"/>
    </reaction>
</comment>